<organism evidence="1 2">
    <name type="scientific">Streptomyces labedae</name>
    <dbReference type="NCBI Taxonomy" id="285569"/>
    <lineage>
        <taxon>Bacteria</taxon>
        <taxon>Bacillati</taxon>
        <taxon>Actinomycetota</taxon>
        <taxon>Actinomycetes</taxon>
        <taxon>Kitasatosporales</taxon>
        <taxon>Streptomycetaceae</taxon>
        <taxon>Streptomyces</taxon>
    </lineage>
</organism>
<dbReference type="EMBL" id="BAAAUW010000006">
    <property type="protein sequence ID" value="GAA3255332.1"/>
    <property type="molecule type" value="Genomic_DNA"/>
</dbReference>
<protein>
    <recommendedName>
        <fullName evidence="3">PE domain-containing protein</fullName>
    </recommendedName>
</protein>
<name>A0ABP6QXK6_9ACTN</name>
<evidence type="ECO:0008006" key="3">
    <source>
        <dbReference type="Google" id="ProtNLM"/>
    </source>
</evidence>
<proteinExistence type="predicted"/>
<evidence type="ECO:0000313" key="1">
    <source>
        <dbReference type="EMBL" id="GAA3255332.1"/>
    </source>
</evidence>
<accession>A0ABP6QXK6</accession>
<dbReference type="Proteomes" id="UP001500728">
    <property type="component" value="Unassembled WGS sequence"/>
</dbReference>
<sequence length="84" mass="8596">MATAAVVAEAGSVLVAAAPAGPVQDVSGFVSDGVDDLGKQAADFVHAQSYQVAITSPFSPVVTRSAVRWAAAAMARVMCRYQAR</sequence>
<comment type="caution">
    <text evidence="1">The sequence shown here is derived from an EMBL/GenBank/DDBJ whole genome shotgun (WGS) entry which is preliminary data.</text>
</comment>
<evidence type="ECO:0000313" key="2">
    <source>
        <dbReference type="Proteomes" id="UP001500728"/>
    </source>
</evidence>
<reference evidence="2" key="1">
    <citation type="journal article" date="2019" name="Int. J. Syst. Evol. Microbiol.">
        <title>The Global Catalogue of Microorganisms (GCM) 10K type strain sequencing project: providing services to taxonomists for standard genome sequencing and annotation.</title>
        <authorList>
            <consortium name="The Broad Institute Genomics Platform"/>
            <consortium name="The Broad Institute Genome Sequencing Center for Infectious Disease"/>
            <person name="Wu L."/>
            <person name="Ma J."/>
        </authorList>
    </citation>
    <scope>NUCLEOTIDE SEQUENCE [LARGE SCALE GENOMIC DNA]</scope>
    <source>
        <strain evidence="2">JCM 9381</strain>
    </source>
</reference>
<gene>
    <name evidence="1" type="ORF">GCM10010469_17570</name>
</gene>
<keyword evidence="2" id="KW-1185">Reference proteome</keyword>